<dbReference type="RefSeq" id="WP_141380074.1">
    <property type="nucleotide sequence ID" value="NZ_BJNA01000014.1"/>
</dbReference>
<dbReference type="Gene3D" id="3.10.180.10">
    <property type="entry name" value="2,3-Dihydroxybiphenyl 1,2-Dioxygenase, domain 1"/>
    <property type="match status" value="1"/>
</dbReference>
<dbReference type="EMBL" id="VFPS01000007">
    <property type="protein sequence ID" value="TQM90564.1"/>
    <property type="molecule type" value="Genomic_DNA"/>
</dbReference>
<evidence type="ECO:0000313" key="3">
    <source>
        <dbReference type="Proteomes" id="UP000319804"/>
    </source>
</evidence>
<dbReference type="Pfam" id="PF13468">
    <property type="entry name" value="Glyoxalase_3"/>
    <property type="match status" value="1"/>
</dbReference>
<dbReference type="OrthoDB" id="3227561at2"/>
<dbReference type="InterPro" id="IPR025870">
    <property type="entry name" value="Glyoxalase-like_dom"/>
</dbReference>
<evidence type="ECO:0000313" key="2">
    <source>
        <dbReference type="EMBL" id="TQM90564.1"/>
    </source>
</evidence>
<comment type="caution">
    <text evidence="2">The sequence shown here is derived from an EMBL/GenBank/DDBJ whole genome shotgun (WGS) entry which is preliminary data.</text>
</comment>
<gene>
    <name evidence="2" type="ORF">FHX68_2883</name>
</gene>
<feature type="domain" description="Glyoxalase-like" evidence="1">
    <location>
        <begin position="7"/>
        <end position="181"/>
    </location>
</feature>
<sequence length="215" mass="22644">MSIPTLLDHVVIAGPDLGALIDWFAERTGVVAAPGGAHPTGTANALVALTIDGERGPQYIELIGPNPDRPEPELPETFGIATLESPSVQAYAVHPADIEATVAAARAGGYDPGDVSDLSRRTPDGTLLEWRLTRGESRRLDVPFLIDWGATPQPGLSDIPSIELVSLVRAEADPAPLRAVLDAFDLGDGVAAVEQTDASGYRLTLRRADGELVEL</sequence>
<dbReference type="InterPro" id="IPR029068">
    <property type="entry name" value="Glyas_Bleomycin-R_OHBP_Dase"/>
</dbReference>
<protein>
    <submittedName>
        <fullName evidence="2">Glyoxalase-like protein</fullName>
    </submittedName>
</protein>
<evidence type="ECO:0000259" key="1">
    <source>
        <dbReference type="Pfam" id="PF13468"/>
    </source>
</evidence>
<organism evidence="2 3">
    <name type="scientific">Microbacterium lacticum</name>
    <dbReference type="NCBI Taxonomy" id="33885"/>
    <lineage>
        <taxon>Bacteria</taxon>
        <taxon>Bacillati</taxon>
        <taxon>Actinomycetota</taxon>
        <taxon>Actinomycetes</taxon>
        <taxon>Micrococcales</taxon>
        <taxon>Microbacteriaceae</taxon>
        <taxon>Microbacterium</taxon>
    </lineage>
</organism>
<dbReference type="SUPFAM" id="SSF54593">
    <property type="entry name" value="Glyoxalase/Bleomycin resistance protein/Dihydroxybiphenyl dioxygenase"/>
    <property type="match status" value="1"/>
</dbReference>
<reference evidence="2 3" key="1">
    <citation type="submission" date="2019-06" db="EMBL/GenBank/DDBJ databases">
        <title>Sequencing the genomes of 1000 actinobacteria strains.</title>
        <authorList>
            <person name="Klenk H.-P."/>
        </authorList>
    </citation>
    <scope>NUCLEOTIDE SEQUENCE [LARGE SCALE GENOMIC DNA]</scope>
    <source>
        <strain evidence="2 3">DSM 20427</strain>
    </source>
</reference>
<proteinExistence type="predicted"/>
<name>A0A4Y3UN93_9MICO</name>
<dbReference type="Proteomes" id="UP000319804">
    <property type="component" value="Unassembled WGS sequence"/>
</dbReference>
<dbReference type="AlphaFoldDB" id="A0A4Y3UN93"/>
<accession>A0A4Y3UN93</accession>
<keyword evidence="3" id="KW-1185">Reference proteome</keyword>